<sequence>MMSRPSVLSNSNNFACFYHDPGLGGMGYRTGHNQHQHQQLAFRTLAGQAPDVPAAAAAAFTTSRHRTPRSTFAKMEYDHGDDELQQLQKLSNEYAPEPEGPLVSERISSSAITTEYANGDPVYQTKTAALPNKYSHYRTCRGDGHCGWRAVAFSYFEALQRLGDTTKFAEEEARLRSFSNIFSAIGHAPDVYEDFAEETYDLLRQTSTASDDGAALLASFNDYGTSMSVITHLKLLTSAWIQTHSDQYSPYILPQTVREYCQRSIETANCEIENVGMSALVDILVKPAGFALEILYLDRSSGDEVNEYRFDPTDQHGVALPNAMTLRLLYRPGHYDILYKFEDVPQPKPQPPLMVNLATGRFEEHMHERPGWHDLGGPDFGVPGMSFASPGQVPWSYNPLYDFSAAPGPTLQQAIPVPAYAPLSVAAPRAELMPQPARQDMQVGIPTIQHQLSMIDRVSPFRPSKFELETNYSSGTLYHTQFVTSAFKNSHFNTAHFNNPDFQPEEWDPLKEYEQSERPRRSESS</sequence>
<accession>A0ACC3DRB8</accession>
<proteinExistence type="predicted"/>
<gene>
    <name evidence="1" type="ORF">LTS18_005481</name>
</gene>
<dbReference type="Proteomes" id="UP001186974">
    <property type="component" value="Unassembled WGS sequence"/>
</dbReference>
<dbReference type="EMBL" id="JAWDJW010001300">
    <property type="protein sequence ID" value="KAK3079203.1"/>
    <property type="molecule type" value="Genomic_DNA"/>
</dbReference>
<reference evidence="1" key="1">
    <citation type="submission" date="2024-09" db="EMBL/GenBank/DDBJ databases">
        <title>Black Yeasts Isolated from many extreme environments.</title>
        <authorList>
            <person name="Coleine C."/>
            <person name="Stajich J.E."/>
            <person name="Selbmann L."/>
        </authorList>
    </citation>
    <scope>NUCLEOTIDE SEQUENCE</scope>
    <source>
        <strain evidence="1">CCFEE 5737</strain>
    </source>
</reference>
<keyword evidence="2" id="KW-1185">Reference proteome</keyword>
<protein>
    <submittedName>
        <fullName evidence="1">Uncharacterized protein</fullName>
    </submittedName>
</protein>
<evidence type="ECO:0000313" key="2">
    <source>
        <dbReference type="Proteomes" id="UP001186974"/>
    </source>
</evidence>
<name>A0ACC3DRB8_9PEZI</name>
<comment type="caution">
    <text evidence="1">The sequence shown here is derived from an EMBL/GenBank/DDBJ whole genome shotgun (WGS) entry which is preliminary data.</text>
</comment>
<organism evidence="1 2">
    <name type="scientific">Coniosporium uncinatum</name>
    <dbReference type="NCBI Taxonomy" id="93489"/>
    <lineage>
        <taxon>Eukaryota</taxon>
        <taxon>Fungi</taxon>
        <taxon>Dikarya</taxon>
        <taxon>Ascomycota</taxon>
        <taxon>Pezizomycotina</taxon>
        <taxon>Dothideomycetes</taxon>
        <taxon>Dothideomycetes incertae sedis</taxon>
        <taxon>Coniosporium</taxon>
    </lineage>
</organism>
<evidence type="ECO:0000313" key="1">
    <source>
        <dbReference type="EMBL" id="KAK3079203.1"/>
    </source>
</evidence>